<dbReference type="PANTHER" id="PTHR42754">
    <property type="entry name" value="ENDOGLUCANASE"/>
    <property type="match status" value="1"/>
</dbReference>
<evidence type="ECO:0000313" key="4">
    <source>
        <dbReference type="Proteomes" id="UP001595935"/>
    </source>
</evidence>
<gene>
    <name evidence="3" type="ORF">ACFO5S_02840</name>
</gene>
<keyword evidence="4" id="KW-1185">Reference proteome</keyword>
<dbReference type="RefSeq" id="WP_213254386.1">
    <property type="nucleotide sequence ID" value="NZ_JAGYWA010000001.1"/>
</dbReference>
<comment type="caution">
    <text evidence="3">The sequence shown here is derived from an EMBL/GenBank/DDBJ whole genome shotgun (WGS) entry which is preliminary data.</text>
</comment>
<organism evidence="3 4">
    <name type="scientific">Flavobacterium branchiicola</name>
    <dbReference type="NCBI Taxonomy" id="1114875"/>
    <lineage>
        <taxon>Bacteria</taxon>
        <taxon>Pseudomonadati</taxon>
        <taxon>Bacteroidota</taxon>
        <taxon>Flavobacteriia</taxon>
        <taxon>Flavobacteriales</taxon>
        <taxon>Flavobacteriaceae</taxon>
        <taxon>Flavobacterium</taxon>
    </lineage>
</organism>
<feature type="domain" description="Secretion system C-terminal sorting" evidence="2">
    <location>
        <begin position="450"/>
        <end position="515"/>
    </location>
</feature>
<dbReference type="Pfam" id="PF18962">
    <property type="entry name" value="Por_Secre_tail"/>
    <property type="match status" value="1"/>
</dbReference>
<dbReference type="Proteomes" id="UP001595935">
    <property type="component" value="Unassembled WGS sequence"/>
</dbReference>
<evidence type="ECO:0000259" key="2">
    <source>
        <dbReference type="Pfam" id="PF18962"/>
    </source>
</evidence>
<dbReference type="InterPro" id="IPR026444">
    <property type="entry name" value="Secre_tail"/>
</dbReference>
<dbReference type="EMBL" id="JBHSGV010000001">
    <property type="protein sequence ID" value="MFC4746363.1"/>
    <property type="molecule type" value="Genomic_DNA"/>
</dbReference>
<sequence length="517" mass="55614">MQKTLLYFLFLLNFTLYGQTSLQWQKSIGAQLEDVGSKILKTKDGGYIVLAYSSSTDGNMADNHGSYDIVVIKLNSAKTIEWQKSYGGSKLESGRSIIETKDGGYIIVGESYSADGDVSGHHGTTDYTDLWLLKIASDGQLEWQKSLGGSATDAGVGIVAVTDGYVIGGTVGSNDGDVKSSKYPPGSGNIDFWVVKVSISGNLIWEKSYGGKNGEECNSIAPTSDGGFILSGNTTSSDGDVTGYHDDFDYWVVKLNSLGEMEWQKTLGGKKFDNAVSAIQDSEGNYIVTGYTGSSDGDITNAKDGGDAWVVKLNSNGNIVWQKSLGGLGGDYLYSVVQTLDGGYVLAGDTSSNDGDATGHHGTEFNFDFWIIKLSNNGNVEWSKSLGGSNHDTASGIIETGNENYTVIGYSESNDGDLLTNNGKNDIWIVNLGNNLGVPEKTVSQSFSFYPNPTKDFINLNVDSNVIGSNYKIYDQYSKLLKTGKLESEHSIVQISDLPTGIYFLKILDSNLKIIKN</sequence>
<keyword evidence="1" id="KW-0732">Signal</keyword>
<evidence type="ECO:0000256" key="1">
    <source>
        <dbReference type="ARBA" id="ARBA00022729"/>
    </source>
</evidence>
<evidence type="ECO:0000313" key="3">
    <source>
        <dbReference type="EMBL" id="MFC4746363.1"/>
    </source>
</evidence>
<reference evidence="4" key="1">
    <citation type="journal article" date="2019" name="Int. J. Syst. Evol. Microbiol.">
        <title>The Global Catalogue of Microorganisms (GCM) 10K type strain sequencing project: providing services to taxonomists for standard genome sequencing and annotation.</title>
        <authorList>
            <consortium name="The Broad Institute Genomics Platform"/>
            <consortium name="The Broad Institute Genome Sequencing Center for Infectious Disease"/>
            <person name="Wu L."/>
            <person name="Ma J."/>
        </authorList>
    </citation>
    <scope>NUCLEOTIDE SEQUENCE [LARGE SCALE GENOMIC DNA]</scope>
    <source>
        <strain evidence="4">WYCCWR 13023</strain>
    </source>
</reference>
<protein>
    <submittedName>
        <fullName evidence="3">T9SS type A sorting domain-containing protein</fullName>
    </submittedName>
</protein>
<accession>A0ABV9P8K0</accession>
<dbReference type="PANTHER" id="PTHR42754:SF1">
    <property type="entry name" value="LIPOPROTEIN"/>
    <property type="match status" value="1"/>
</dbReference>
<dbReference type="NCBIfam" id="TIGR04183">
    <property type="entry name" value="Por_Secre_tail"/>
    <property type="match status" value="1"/>
</dbReference>
<name>A0ABV9P8K0_9FLAO</name>
<proteinExistence type="predicted"/>